<reference evidence="2" key="2">
    <citation type="submission" date="2017-10" db="EMBL/GenBank/DDBJ databases">
        <title>Ladona fulva Genome sequencing and assembly.</title>
        <authorList>
            <person name="Murali S."/>
            <person name="Richards S."/>
            <person name="Bandaranaike D."/>
            <person name="Bellair M."/>
            <person name="Blankenburg K."/>
            <person name="Chao H."/>
            <person name="Dinh H."/>
            <person name="Doddapaneni H."/>
            <person name="Dugan-Rocha S."/>
            <person name="Elkadiri S."/>
            <person name="Gnanaolivu R."/>
            <person name="Hernandez B."/>
            <person name="Skinner E."/>
            <person name="Javaid M."/>
            <person name="Lee S."/>
            <person name="Li M."/>
            <person name="Ming W."/>
            <person name="Munidasa M."/>
            <person name="Muniz J."/>
            <person name="Nguyen L."/>
            <person name="Hughes D."/>
            <person name="Osuji N."/>
            <person name="Pu L.-L."/>
            <person name="Puazo M."/>
            <person name="Qu C."/>
            <person name="Quiroz J."/>
            <person name="Raj R."/>
            <person name="Weissenberger G."/>
            <person name="Xin Y."/>
            <person name="Zou X."/>
            <person name="Han Y."/>
            <person name="Worley K."/>
            <person name="Muzny D."/>
            <person name="Gibbs R."/>
        </authorList>
    </citation>
    <scope>NUCLEOTIDE SEQUENCE</scope>
    <source>
        <strain evidence="2">Sampled in the wild</strain>
    </source>
</reference>
<protein>
    <submittedName>
        <fullName evidence="2">Uncharacterized protein</fullName>
    </submittedName>
</protein>
<dbReference type="EMBL" id="KZ311704">
    <property type="protein sequence ID" value="KAG8240127.1"/>
    <property type="molecule type" value="Genomic_DNA"/>
</dbReference>
<reference evidence="2" key="1">
    <citation type="submission" date="2013-04" db="EMBL/GenBank/DDBJ databases">
        <authorList>
            <person name="Qu J."/>
            <person name="Murali S.C."/>
            <person name="Bandaranaike D."/>
            <person name="Bellair M."/>
            <person name="Blankenburg K."/>
            <person name="Chao H."/>
            <person name="Dinh H."/>
            <person name="Doddapaneni H."/>
            <person name="Downs B."/>
            <person name="Dugan-Rocha S."/>
            <person name="Elkadiri S."/>
            <person name="Gnanaolivu R.D."/>
            <person name="Hernandez B."/>
            <person name="Javaid M."/>
            <person name="Jayaseelan J.C."/>
            <person name="Lee S."/>
            <person name="Li M."/>
            <person name="Ming W."/>
            <person name="Munidasa M."/>
            <person name="Muniz J."/>
            <person name="Nguyen L."/>
            <person name="Ongeri F."/>
            <person name="Osuji N."/>
            <person name="Pu L.-L."/>
            <person name="Puazo M."/>
            <person name="Qu C."/>
            <person name="Quiroz J."/>
            <person name="Raj R."/>
            <person name="Weissenberger G."/>
            <person name="Xin Y."/>
            <person name="Zou X."/>
            <person name="Han Y."/>
            <person name="Richards S."/>
            <person name="Worley K."/>
            <person name="Muzny D."/>
            <person name="Gibbs R."/>
        </authorList>
    </citation>
    <scope>NUCLEOTIDE SEQUENCE</scope>
    <source>
        <strain evidence="2">Sampled in the wild</strain>
    </source>
</reference>
<gene>
    <name evidence="2" type="ORF">J437_LFUL007304</name>
</gene>
<sequence>HNGRDPQTCVVAKICGRIRRIVFRPTATEPCGRYLRGMDTWRRSTKTIFPLPKPEESEYTIHYGNGKECDDCISRFFSHPKNGYTVFWKVTNTNKYLHASSHQNPGQISGVMKATLHRNGYHDKDIDRAIKRQTKTKPPEPSSTDATEEKKKTAYLPYIRETTGCISRILKRYYDIKTIFKPKN</sequence>
<keyword evidence="3" id="KW-1185">Reference proteome</keyword>
<organism evidence="2 3">
    <name type="scientific">Ladona fulva</name>
    <name type="common">Scarce chaser dragonfly</name>
    <name type="synonym">Libellula fulva</name>
    <dbReference type="NCBI Taxonomy" id="123851"/>
    <lineage>
        <taxon>Eukaryota</taxon>
        <taxon>Metazoa</taxon>
        <taxon>Ecdysozoa</taxon>
        <taxon>Arthropoda</taxon>
        <taxon>Hexapoda</taxon>
        <taxon>Insecta</taxon>
        <taxon>Pterygota</taxon>
        <taxon>Palaeoptera</taxon>
        <taxon>Odonata</taxon>
        <taxon>Epiprocta</taxon>
        <taxon>Anisoptera</taxon>
        <taxon>Libelluloidea</taxon>
        <taxon>Libellulidae</taxon>
        <taxon>Ladona</taxon>
    </lineage>
</organism>
<accession>A0A8K0PBF6</accession>
<feature type="non-terminal residue" evidence="2">
    <location>
        <position position="1"/>
    </location>
</feature>
<proteinExistence type="predicted"/>
<dbReference type="AlphaFoldDB" id="A0A8K0PBF6"/>
<evidence type="ECO:0000256" key="1">
    <source>
        <dbReference type="SAM" id="MobiDB-lite"/>
    </source>
</evidence>
<dbReference type="Proteomes" id="UP000792457">
    <property type="component" value="Unassembled WGS sequence"/>
</dbReference>
<evidence type="ECO:0000313" key="3">
    <source>
        <dbReference type="Proteomes" id="UP000792457"/>
    </source>
</evidence>
<evidence type="ECO:0000313" key="2">
    <source>
        <dbReference type="EMBL" id="KAG8240127.1"/>
    </source>
</evidence>
<feature type="region of interest" description="Disordered" evidence="1">
    <location>
        <begin position="123"/>
        <end position="149"/>
    </location>
</feature>
<comment type="caution">
    <text evidence="2">The sequence shown here is derived from an EMBL/GenBank/DDBJ whole genome shotgun (WGS) entry which is preliminary data.</text>
</comment>
<name>A0A8K0PBF6_LADFU</name>